<dbReference type="KEGG" id="tva:4764032"/>
<protein>
    <submittedName>
        <fullName evidence="11">Vesicle transport v-SNARE protein</fullName>
    </submittedName>
</protein>
<dbReference type="eggNOG" id="KOG1666">
    <property type="taxonomic scope" value="Eukaryota"/>
</dbReference>
<dbReference type="GO" id="GO:0005789">
    <property type="term" value="C:endoplasmic reticulum membrane"/>
    <property type="evidence" value="ECO:0000318"/>
    <property type="project" value="GO_Central"/>
</dbReference>
<evidence type="ECO:0000256" key="10">
    <source>
        <dbReference type="SAM" id="Phobius"/>
    </source>
</evidence>
<dbReference type="PANTHER" id="PTHR21230:SF26">
    <property type="entry name" value="VESICLE TRANSPORT THROUGH INTERACTION WITH T-SNARES HOMOLOG 1A"/>
    <property type="match status" value="1"/>
</dbReference>
<evidence type="ECO:0000256" key="4">
    <source>
        <dbReference type="ARBA" id="ARBA00022927"/>
    </source>
</evidence>
<keyword evidence="6 9" id="KW-0175">Coiled coil</keyword>
<evidence type="ECO:0000256" key="2">
    <source>
        <dbReference type="ARBA" id="ARBA00022448"/>
    </source>
</evidence>
<keyword evidence="2" id="KW-0813">Transport</keyword>
<keyword evidence="3 10" id="KW-0812">Transmembrane</keyword>
<keyword evidence="12" id="KW-1185">Reference proteome</keyword>
<dbReference type="GO" id="GO:0031902">
    <property type="term" value="C:late endosome membrane"/>
    <property type="evidence" value="ECO:0000318"/>
    <property type="project" value="GO_Central"/>
</dbReference>
<dbReference type="InterPro" id="IPR027027">
    <property type="entry name" value="GOSR2/Membrin/Bos1"/>
</dbReference>
<keyword evidence="5 10" id="KW-1133">Transmembrane helix</keyword>
<dbReference type="GO" id="GO:0031201">
    <property type="term" value="C:SNARE complex"/>
    <property type="evidence" value="ECO:0000318"/>
    <property type="project" value="GO_Central"/>
</dbReference>
<reference evidence="11" key="1">
    <citation type="submission" date="2006-10" db="EMBL/GenBank/DDBJ databases">
        <authorList>
            <person name="Amadeo P."/>
            <person name="Zhao Q."/>
            <person name="Wortman J."/>
            <person name="Fraser-Liggett C."/>
            <person name="Carlton J."/>
        </authorList>
    </citation>
    <scope>NUCLEOTIDE SEQUENCE</scope>
    <source>
        <strain evidence="11">G3</strain>
    </source>
</reference>
<dbReference type="SMR" id="A2EMK1"/>
<evidence type="ECO:0000313" key="11">
    <source>
        <dbReference type="EMBL" id="EAY06157.1"/>
    </source>
</evidence>
<dbReference type="VEuPathDB" id="TrichDB:TVAGG3_0499780"/>
<dbReference type="Proteomes" id="UP000001542">
    <property type="component" value="Unassembled WGS sequence"/>
</dbReference>
<dbReference type="STRING" id="5722.A2EMK1"/>
<feature type="transmembrane region" description="Helical" evidence="10">
    <location>
        <begin position="171"/>
        <end position="191"/>
    </location>
</feature>
<dbReference type="Pfam" id="PF12352">
    <property type="entry name" value="V-SNARE_C"/>
    <property type="match status" value="1"/>
</dbReference>
<comment type="similarity">
    <text evidence="1">Belongs to the VTI1 family.</text>
</comment>
<proteinExistence type="inferred from homology"/>
<dbReference type="SUPFAM" id="SSF58038">
    <property type="entry name" value="SNARE fusion complex"/>
    <property type="match status" value="1"/>
</dbReference>
<dbReference type="OrthoDB" id="430637at2759"/>
<dbReference type="GO" id="GO:0000149">
    <property type="term" value="F:SNARE binding"/>
    <property type="evidence" value="ECO:0000318"/>
    <property type="project" value="GO_Central"/>
</dbReference>
<dbReference type="FunCoup" id="A2EMK1">
    <property type="interactions" value="515"/>
</dbReference>
<dbReference type="GO" id="GO:0015031">
    <property type="term" value="P:protein transport"/>
    <property type="evidence" value="ECO:0007669"/>
    <property type="project" value="UniProtKB-KW"/>
</dbReference>
<evidence type="ECO:0000256" key="9">
    <source>
        <dbReference type="SAM" id="Coils"/>
    </source>
</evidence>
<keyword evidence="7 10" id="KW-0472">Membrane</keyword>
<name>A2EMK1_TRIV3</name>
<dbReference type="EMBL" id="DS113431">
    <property type="protein sequence ID" value="EAY06157.1"/>
    <property type="molecule type" value="Genomic_DNA"/>
</dbReference>
<dbReference type="AlphaFoldDB" id="A2EMK1"/>
<reference evidence="11" key="2">
    <citation type="journal article" date="2007" name="Science">
        <title>Draft genome sequence of the sexually transmitted pathogen Trichomonas vaginalis.</title>
        <authorList>
            <person name="Carlton J.M."/>
            <person name="Hirt R.P."/>
            <person name="Silva J.C."/>
            <person name="Delcher A.L."/>
            <person name="Schatz M."/>
            <person name="Zhao Q."/>
            <person name="Wortman J.R."/>
            <person name="Bidwell S.L."/>
            <person name="Alsmark U.C.M."/>
            <person name="Besteiro S."/>
            <person name="Sicheritz-Ponten T."/>
            <person name="Noel C.J."/>
            <person name="Dacks J.B."/>
            <person name="Foster P.G."/>
            <person name="Simillion C."/>
            <person name="Van de Peer Y."/>
            <person name="Miranda-Saavedra D."/>
            <person name="Barton G.J."/>
            <person name="Westrop G.D."/>
            <person name="Mueller S."/>
            <person name="Dessi D."/>
            <person name="Fiori P.L."/>
            <person name="Ren Q."/>
            <person name="Paulsen I."/>
            <person name="Zhang H."/>
            <person name="Bastida-Corcuera F.D."/>
            <person name="Simoes-Barbosa A."/>
            <person name="Brown M.T."/>
            <person name="Hayes R.D."/>
            <person name="Mukherjee M."/>
            <person name="Okumura C.Y."/>
            <person name="Schneider R."/>
            <person name="Smith A.J."/>
            <person name="Vanacova S."/>
            <person name="Villalvazo M."/>
            <person name="Haas B.J."/>
            <person name="Pertea M."/>
            <person name="Feldblyum T.V."/>
            <person name="Utterback T.R."/>
            <person name="Shu C.L."/>
            <person name="Osoegawa K."/>
            <person name="de Jong P.J."/>
            <person name="Hrdy I."/>
            <person name="Horvathova L."/>
            <person name="Zubacova Z."/>
            <person name="Dolezal P."/>
            <person name="Malik S.B."/>
            <person name="Logsdon J.M. Jr."/>
            <person name="Henze K."/>
            <person name="Gupta A."/>
            <person name="Wang C.C."/>
            <person name="Dunne R.L."/>
            <person name="Upcroft J.A."/>
            <person name="Upcroft P."/>
            <person name="White O."/>
            <person name="Salzberg S.L."/>
            <person name="Tang P."/>
            <person name="Chiu C.-H."/>
            <person name="Lee Y.-S."/>
            <person name="Embley T.M."/>
            <person name="Coombs G.H."/>
            <person name="Mottram J.C."/>
            <person name="Tachezy J."/>
            <person name="Fraser-Liggett C.M."/>
            <person name="Johnson P.J."/>
        </authorList>
    </citation>
    <scope>NUCLEOTIDE SEQUENCE [LARGE SCALE GENOMIC DNA]</scope>
    <source>
        <strain evidence="11">G3</strain>
    </source>
</reference>
<dbReference type="PANTHER" id="PTHR21230">
    <property type="entry name" value="VESICLE TRANSPORT V-SNARE PROTEIN VTI1-RELATED"/>
    <property type="match status" value="1"/>
</dbReference>
<dbReference type="PIRSF" id="PIRSF028865">
    <property type="entry name" value="Membrin-2"/>
    <property type="match status" value="1"/>
</dbReference>
<evidence type="ECO:0000256" key="8">
    <source>
        <dbReference type="ARBA" id="ARBA00046280"/>
    </source>
</evidence>
<sequence length="192" mass="21723">MSVDFYLEHVKGILDEVKGDMKKIESDKSEWKITIIDNMLDKIHGAKESLKEIQSEMNLVPTTEKYNVMKSVQQYSNDIELIENSLNNNRQRSQLMAGATPQSMGVQESLIGISQTMSETNNIGNGILTQLSNQRNKLMHAHGNVHQIDDTVSQARQVVQRMIQRANQNKLIAYGCVALLVIGILLVLYIYF</sequence>
<evidence type="ECO:0000313" key="12">
    <source>
        <dbReference type="Proteomes" id="UP000001542"/>
    </source>
</evidence>
<dbReference type="GO" id="GO:0012507">
    <property type="term" value="C:ER to Golgi transport vesicle membrane"/>
    <property type="evidence" value="ECO:0000318"/>
    <property type="project" value="GO_Central"/>
</dbReference>
<evidence type="ECO:0000256" key="3">
    <source>
        <dbReference type="ARBA" id="ARBA00022692"/>
    </source>
</evidence>
<gene>
    <name evidence="11" type="ORF">TVAG_068170</name>
</gene>
<feature type="coiled-coil region" evidence="9">
    <location>
        <begin position="36"/>
        <end position="92"/>
    </location>
</feature>
<dbReference type="Gene3D" id="1.20.5.110">
    <property type="match status" value="1"/>
</dbReference>
<dbReference type="RefSeq" id="XP_001318380.1">
    <property type="nucleotide sequence ID" value="XM_001318345.1"/>
</dbReference>
<dbReference type="FunFam" id="1.20.5.110:FF:000002">
    <property type="entry name" value="Vesicle transport through interaction with t-SNAREsB"/>
    <property type="match status" value="1"/>
</dbReference>
<evidence type="ECO:0000256" key="6">
    <source>
        <dbReference type="ARBA" id="ARBA00023054"/>
    </source>
</evidence>
<evidence type="ECO:0000256" key="7">
    <source>
        <dbReference type="ARBA" id="ARBA00023136"/>
    </source>
</evidence>
<comment type="subcellular location">
    <subcellularLocation>
        <location evidence="8">Endomembrane system</location>
        <topology evidence="8">Single-pass type IV membrane protein</topology>
    </subcellularLocation>
</comment>
<accession>A2EMK1</accession>
<evidence type="ECO:0000256" key="5">
    <source>
        <dbReference type="ARBA" id="ARBA00022989"/>
    </source>
</evidence>
<organism evidence="11 12">
    <name type="scientific">Trichomonas vaginalis (strain ATCC PRA-98 / G3)</name>
    <dbReference type="NCBI Taxonomy" id="412133"/>
    <lineage>
        <taxon>Eukaryota</taxon>
        <taxon>Metamonada</taxon>
        <taxon>Parabasalia</taxon>
        <taxon>Trichomonadida</taxon>
        <taxon>Trichomonadidae</taxon>
        <taxon>Trichomonas</taxon>
    </lineage>
</organism>
<keyword evidence="4" id="KW-0653">Protein transport</keyword>
<dbReference type="GO" id="GO:0006906">
    <property type="term" value="P:vesicle fusion"/>
    <property type="evidence" value="ECO:0000318"/>
    <property type="project" value="GO_Central"/>
</dbReference>
<dbReference type="InParanoid" id="A2EMK1"/>
<dbReference type="GO" id="GO:0005484">
    <property type="term" value="F:SNAP receptor activity"/>
    <property type="evidence" value="ECO:0000318"/>
    <property type="project" value="GO_Central"/>
</dbReference>
<dbReference type="VEuPathDB" id="TrichDB:TVAG_068170"/>
<evidence type="ECO:0000256" key="1">
    <source>
        <dbReference type="ARBA" id="ARBA00006108"/>
    </source>
</evidence>
<dbReference type="GO" id="GO:0005794">
    <property type="term" value="C:Golgi apparatus"/>
    <property type="evidence" value="ECO:0000318"/>
    <property type="project" value="GO_Central"/>
</dbReference>